<evidence type="ECO:0000256" key="5">
    <source>
        <dbReference type="SAM" id="Phobius"/>
    </source>
</evidence>
<dbReference type="PANTHER" id="PTHR11662:SF405">
    <property type="entry name" value="PROTEIN CBG12249"/>
    <property type="match status" value="1"/>
</dbReference>
<feature type="transmembrane region" description="Helical" evidence="5">
    <location>
        <begin position="117"/>
        <end position="137"/>
    </location>
</feature>
<dbReference type="PANTHER" id="PTHR11662">
    <property type="entry name" value="SOLUTE CARRIER FAMILY 17"/>
    <property type="match status" value="1"/>
</dbReference>
<dbReference type="GO" id="GO:0006820">
    <property type="term" value="P:monoatomic anion transport"/>
    <property type="evidence" value="ECO:0007669"/>
    <property type="project" value="TreeGrafter"/>
</dbReference>
<feature type="transmembrane region" description="Helical" evidence="5">
    <location>
        <begin position="318"/>
        <end position="338"/>
    </location>
</feature>
<comment type="caution">
    <text evidence="7">The sequence shown here is derived from an EMBL/GenBank/DDBJ whole genome shotgun (WGS) entry which is preliminary data.</text>
</comment>
<keyword evidence="2 5" id="KW-0812">Transmembrane</keyword>
<feature type="transmembrane region" description="Helical" evidence="5">
    <location>
        <begin position="446"/>
        <end position="465"/>
    </location>
</feature>
<feature type="transmembrane region" description="Helical" evidence="5">
    <location>
        <begin position="350"/>
        <end position="372"/>
    </location>
</feature>
<evidence type="ECO:0000256" key="4">
    <source>
        <dbReference type="ARBA" id="ARBA00023136"/>
    </source>
</evidence>
<evidence type="ECO:0000313" key="8">
    <source>
        <dbReference type="Proteomes" id="UP001175271"/>
    </source>
</evidence>
<dbReference type="PROSITE" id="PS50850">
    <property type="entry name" value="MFS"/>
    <property type="match status" value="1"/>
</dbReference>
<dbReference type="InterPro" id="IPR020846">
    <property type="entry name" value="MFS_dom"/>
</dbReference>
<feature type="transmembrane region" description="Helical" evidence="5">
    <location>
        <begin position="412"/>
        <end position="434"/>
    </location>
</feature>
<evidence type="ECO:0000256" key="2">
    <source>
        <dbReference type="ARBA" id="ARBA00022692"/>
    </source>
</evidence>
<feature type="transmembrane region" description="Helical" evidence="5">
    <location>
        <begin position="12"/>
        <end position="30"/>
    </location>
</feature>
<gene>
    <name evidence="7" type="ORF">QR680_017840</name>
</gene>
<feature type="transmembrane region" description="Helical" evidence="5">
    <location>
        <begin position="211"/>
        <end position="230"/>
    </location>
</feature>
<evidence type="ECO:0000256" key="3">
    <source>
        <dbReference type="ARBA" id="ARBA00022989"/>
    </source>
</evidence>
<dbReference type="FunFam" id="1.20.1250.20:FF:000355">
    <property type="entry name" value="SLC (SoLute Carrier) homolog"/>
    <property type="match status" value="1"/>
</dbReference>
<dbReference type="Gene3D" id="1.20.1250.20">
    <property type="entry name" value="MFS general substrate transporter like domains"/>
    <property type="match status" value="2"/>
</dbReference>
<dbReference type="GO" id="GO:0022857">
    <property type="term" value="F:transmembrane transporter activity"/>
    <property type="evidence" value="ECO:0007669"/>
    <property type="project" value="InterPro"/>
</dbReference>
<accession>A0AA39HH88</accession>
<evidence type="ECO:0000259" key="6">
    <source>
        <dbReference type="PROSITE" id="PS50850"/>
    </source>
</evidence>
<dbReference type="GO" id="GO:0016020">
    <property type="term" value="C:membrane"/>
    <property type="evidence" value="ECO:0007669"/>
    <property type="project" value="UniProtKB-SubCell"/>
</dbReference>
<feature type="transmembrane region" description="Helical" evidence="5">
    <location>
        <begin position="378"/>
        <end position="405"/>
    </location>
</feature>
<dbReference type="FunFam" id="1.20.1250.20:FF:000423">
    <property type="entry name" value="Putative inorganic phosphate cotransporter-like Protein"/>
    <property type="match status" value="1"/>
</dbReference>
<dbReference type="SUPFAM" id="SSF103473">
    <property type="entry name" value="MFS general substrate transporter"/>
    <property type="match status" value="1"/>
</dbReference>
<dbReference type="EMBL" id="JAUCMV010000004">
    <property type="protein sequence ID" value="KAK0405176.1"/>
    <property type="molecule type" value="Genomic_DNA"/>
</dbReference>
<sequence length="496" mass="53885">MDPAAAPRSGHFRILIALLMMFAMLLIDSMKMNLGMAMVCMVNHTAFAEHPSSIARQTESPRCERNDDVSRALEAGYTGNLLWSPTMQSLLFSAVFYGALATSLPSGYLADRFAPKTLLLLSLLVYTVTTLISPALAEVGYGAFLVNRILMGIGEGSTFPTIVSIASRWFPPADRGAMVAIYTAGTQLAGMFSGITSASLCSVELLGGWPLIFYVYGTMGLIWLVLWMILGSSQPKTNRWCSDAEKEYITSALQHAQRNKTSKREVPWRSIFTSLPFWAIGFAWFANNFGVAIIQSILPSYFRDVLQLDLKMNGLFTILPFVTQLITKLSSGFIADYIKKHEYLGHTATCKLFQSIGSFGTTVTLAILALYVDCSNPFAALFLLSLQGLLYTATVSGWATSLVAICPRYSGVVTSISMLFAMIGSASSPALFGFLSEYYSGSEYKLLLLACSAINAAAGVFFLIFGSAKIQPWAHPKTSTSSVATAVEPSKKKLSV</sequence>
<feature type="transmembrane region" description="Helical" evidence="5">
    <location>
        <begin position="277"/>
        <end position="298"/>
    </location>
</feature>
<dbReference type="InterPro" id="IPR011701">
    <property type="entry name" value="MFS"/>
</dbReference>
<keyword evidence="3 5" id="KW-1133">Transmembrane helix</keyword>
<feature type="transmembrane region" description="Helical" evidence="5">
    <location>
        <begin position="179"/>
        <end position="199"/>
    </location>
</feature>
<proteinExistence type="predicted"/>
<protein>
    <recommendedName>
        <fullName evidence="6">Major facilitator superfamily (MFS) profile domain-containing protein</fullName>
    </recommendedName>
</protein>
<evidence type="ECO:0000256" key="1">
    <source>
        <dbReference type="ARBA" id="ARBA00004141"/>
    </source>
</evidence>
<organism evidence="7 8">
    <name type="scientific">Steinernema hermaphroditum</name>
    <dbReference type="NCBI Taxonomy" id="289476"/>
    <lineage>
        <taxon>Eukaryota</taxon>
        <taxon>Metazoa</taxon>
        <taxon>Ecdysozoa</taxon>
        <taxon>Nematoda</taxon>
        <taxon>Chromadorea</taxon>
        <taxon>Rhabditida</taxon>
        <taxon>Tylenchina</taxon>
        <taxon>Panagrolaimomorpha</taxon>
        <taxon>Strongyloidoidea</taxon>
        <taxon>Steinernematidae</taxon>
        <taxon>Steinernema</taxon>
    </lineage>
</organism>
<keyword evidence="8" id="KW-1185">Reference proteome</keyword>
<evidence type="ECO:0000313" key="7">
    <source>
        <dbReference type="EMBL" id="KAK0405176.1"/>
    </source>
</evidence>
<keyword evidence="4 5" id="KW-0472">Membrane</keyword>
<dbReference type="InterPro" id="IPR050382">
    <property type="entry name" value="MFS_Na/Anion_cotransporter"/>
</dbReference>
<name>A0AA39HH88_9BILA</name>
<dbReference type="Proteomes" id="UP001175271">
    <property type="component" value="Unassembled WGS sequence"/>
</dbReference>
<comment type="subcellular location">
    <subcellularLocation>
        <location evidence="1">Membrane</location>
        <topology evidence="1">Multi-pass membrane protein</topology>
    </subcellularLocation>
</comment>
<dbReference type="Pfam" id="PF07690">
    <property type="entry name" value="MFS_1"/>
    <property type="match status" value="1"/>
</dbReference>
<feature type="domain" description="Major facilitator superfamily (MFS) profile" evidence="6">
    <location>
        <begin position="14"/>
        <end position="468"/>
    </location>
</feature>
<feature type="transmembrane region" description="Helical" evidence="5">
    <location>
        <begin position="149"/>
        <end position="167"/>
    </location>
</feature>
<reference evidence="7" key="1">
    <citation type="submission" date="2023-06" db="EMBL/GenBank/DDBJ databases">
        <title>Genomic analysis of the entomopathogenic nematode Steinernema hermaphroditum.</title>
        <authorList>
            <person name="Schwarz E.M."/>
            <person name="Heppert J.K."/>
            <person name="Baniya A."/>
            <person name="Schwartz H.T."/>
            <person name="Tan C.-H."/>
            <person name="Antoshechkin I."/>
            <person name="Sternberg P.W."/>
            <person name="Goodrich-Blair H."/>
            <person name="Dillman A.R."/>
        </authorList>
    </citation>
    <scope>NUCLEOTIDE SEQUENCE</scope>
    <source>
        <strain evidence="7">PS9179</strain>
        <tissue evidence="7">Whole animal</tissue>
    </source>
</reference>
<feature type="transmembrane region" description="Helical" evidence="5">
    <location>
        <begin position="90"/>
        <end position="110"/>
    </location>
</feature>
<dbReference type="InterPro" id="IPR036259">
    <property type="entry name" value="MFS_trans_sf"/>
</dbReference>
<dbReference type="AlphaFoldDB" id="A0AA39HH88"/>